<evidence type="ECO:0000256" key="7">
    <source>
        <dbReference type="SAM" id="SignalP"/>
    </source>
</evidence>
<comment type="caution">
    <text evidence="9">The sequence shown here is derived from an EMBL/GenBank/DDBJ whole genome shotgun (WGS) entry which is preliminary data.</text>
</comment>
<feature type="chain" id="PRO_5045827755" description="Subtilisin inhibitor domain-containing protein" evidence="7">
    <location>
        <begin position="34"/>
        <end position="131"/>
    </location>
</feature>
<evidence type="ECO:0000256" key="1">
    <source>
        <dbReference type="ARBA" id="ARBA00004613"/>
    </source>
</evidence>
<feature type="signal peptide" evidence="7">
    <location>
        <begin position="1"/>
        <end position="33"/>
    </location>
</feature>
<keyword evidence="7" id="KW-0732">Signal</keyword>
<feature type="domain" description="Subtilisin inhibitor" evidence="8">
    <location>
        <begin position="50"/>
        <end position="119"/>
    </location>
</feature>
<keyword evidence="6" id="KW-1015">Disulfide bond</keyword>
<dbReference type="PROSITE" id="PS00999">
    <property type="entry name" value="SSI"/>
    <property type="match status" value="1"/>
</dbReference>
<keyword evidence="5" id="KW-0722">Serine protease inhibitor</keyword>
<keyword evidence="10" id="KW-1185">Reference proteome</keyword>
<gene>
    <name evidence="9" type="ORF">GCM10022224_019990</name>
</gene>
<proteinExistence type="inferred from homology"/>
<organism evidence="9 10">
    <name type="scientific">Nonomuraea antimicrobica</name>
    <dbReference type="NCBI Taxonomy" id="561173"/>
    <lineage>
        <taxon>Bacteria</taxon>
        <taxon>Bacillati</taxon>
        <taxon>Actinomycetota</taxon>
        <taxon>Actinomycetes</taxon>
        <taxon>Streptosporangiales</taxon>
        <taxon>Streptosporangiaceae</taxon>
        <taxon>Nonomuraea</taxon>
    </lineage>
</organism>
<evidence type="ECO:0000313" key="9">
    <source>
        <dbReference type="EMBL" id="GAA3656928.1"/>
    </source>
</evidence>
<comment type="subcellular location">
    <subcellularLocation>
        <location evidence="1">Secreted</location>
    </subcellularLocation>
</comment>
<dbReference type="InterPro" id="IPR036819">
    <property type="entry name" value="Subtilisin_inhibitor-like_sf"/>
</dbReference>
<dbReference type="SUPFAM" id="SSF55399">
    <property type="entry name" value="Subtilisin inhibitor"/>
    <property type="match status" value="1"/>
</dbReference>
<comment type="similarity">
    <text evidence="2">Belongs to the protease inhibitor I16 (SSI) family.</text>
</comment>
<dbReference type="EMBL" id="BAAAZP010000033">
    <property type="protein sequence ID" value="GAA3656928.1"/>
    <property type="molecule type" value="Genomic_DNA"/>
</dbReference>
<evidence type="ECO:0000256" key="5">
    <source>
        <dbReference type="ARBA" id="ARBA00022900"/>
    </source>
</evidence>
<sequence>MPLVLTVVRRLVALGLCTAAALALPFTARPANAAAGAVLIITVTPQAGGAYSMRLTCDPDGGVHPRPREACAVLRRVDGDVEALNVNPGPCPLIHDPVDVRVHGHWYDRPVSYVAEFVNRCALDRKLGPVI</sequence>
<evidence type="ECO:0000256" key="2">
    <source>
        <dbReference type="ARBA" id="ARBA00010472"/>
    </source>
</evidence>
<accession>A0ABP7BDV6</accession>
<evidence type="ECO:0000256" key="6">
    <source>
        <dbReference type="ARBA" id="ARBA00023157"/>
    </source>
</evidence>
<keyword evidence="3" id="KW-0964">Secreted</keyword>
<reference evidence="10" key="1">
    <citation type="journal article" date="2019" name="Int. J. Syst. Evol. Microbiol.">
        <title>The Global Catalogue of Microorganisms (GCM) 10K type strain sequencing project: providing services to taxonomists for standard genome sequencing and annotation.</title>
        <authorList>
            <consortium name="The Broad Institute Genomics Platform"/>
            <consortium name="The Broad Institute Genome Sequencing Center for Infectious Disease"/>
            <person name="Wu L."/>
            <person name="Ma J."/>
        </authorList>
    </citation>
    <scope>NUCLEOTIDE SEQUENCE [LARGE SCALE GENOMIC DNA]</scope>
    <source>
        <strain evidence="10">JCM 16904</strain>
    </source>
</reference>
<evidence type="ECO:0000313" key="10">
    <source>
        <dbReference type="Proteomes" id="UP001500902"/>
    </source>
</evidence>
<dbReference type="Proteomes" id="UP001500902">
    <property type="component" value="Unassembled WGS sequence"/>
</dbReference>
<dbReference type="Gene3D" id="3.30.350.10">
    <property type="entry name" value="Subtilisin inhibitor-like"/>
    <property type="match status" value="1"/>
</dbReference>
<dbReference type="RefSeq" id="WP_344875294.1">
    <property type="nucleotide sequence ID" value="NZ_BAAAZP010000033.1"/>
</dbReference>
<evidence type="ECO:0000256" key="4">
    <source>
        <dbReference type="ARBA" id="ARBA00022690"/>
    </source>
</evidence>
<keyword evidence="4" id="KW-0646">Protease inhibitor</keyword>
<dbReference type="InterPro" id="IPR023549">
    <property type="entry name" value="Subtilisin_inhibitor"/>
</dbReference>
<evidence type="ECO:0000256" key="3">
    <source>
        <dbReference type="ARBA" id="ARBA00022525"/>
    </source>
</evidence>
<dbReference type="Pfam" id="PF00720">
    <property type="entry name" value="SSI"/>
    <property type="match status" value="1"/>
</dbReference>
<protein>
    <recommendedName>
        <fullName evidence="8">Subtilisin inhibitor domain-containing protein</fullName>
    </recommendedName>
</protein>
<dbReference type="InterPro" id="IPR020054">
    <property type="entry name" value="Prot_inh_SSI_I16_CS"/>
</dbReference>
<evidence type="ECO:0000259" key="8">
    <source>
        <dbReference type="Pfam" id="PF00720"/>
    </source>
</evidence>
<name>A0ABP7BDV6_9ACTN</name>